<dbReference type="GO" id="GO:0047617">
    <property type="term" value="F:fatty acyl-CoA hydrolase activity"/>
    <property type="evidence" value="ECO:0007669"/>
    <property type="project" value="UniProtKB-EC"/>
</dbReference>
<dbReference type="InterPro" id="IPR042171">
    <property type="entry name" value="Acyl-CoA_hotdog"/>
</dbReference>
<evidence type="ECO:0000256" key="7">
    <source>
        <dbReference type="ARBA" id="ARBA00071120"/>
    </source>
</evidence>
<evidence type="ECO:0000256" key="2">
    <source>
        <dbReference type="ARBA" id="ARBA00011881"/>
    </source>
</evidence>
<dbReference type="InterPro" id="IPR029069">
    <property type="entry name" value="HotDog_dom_sf"/>
</dbReference>
<feature type="domain" description="Acyl-CoA thioesterase 2 C-terminal" evidence="9">
    <location>
        <begin position="157"/>
        <end position="281"/>
    </location>
</feature>
<dbReference type="RefSeq" id="WP_121839003.1">
    <property type="nucleotide sequence ID" value="NZ_ML014777.1"/>
</dbReference>
<evidence type="ECO:0000259" key="9">
    <source>
        <dbReference type="Pfam" id="PF02551"/>
    </source>
</evidence>
<evidence type="ECO:0000256" key="8">
    <source>
        <dbReference type="ARBA" id="ARBA00079653"/>
    </source>
</evidence>
<dbReference type="FunFam" id="2.40.160.210:FF:000001">
    <property type="entry name" value="Acyl-CoA thioesterase II"/>
    <property type="match status" value="1"/>
</dbReference>
<dbReference type="PANTHER" id="PTHR11066">
    <property type="entry name" value="ACYL-COA THIOESTERASE"/>
    <property type="match status" value="1"/>
</dbReference>
<dbReference type="GO" id="GO:0009062">
    <property type="term" value="P:fatty acid catabolic process"/>
    <property type="evidence" value="ECO:0007669"/>
    <property type="project" value="TreeGrafter"/>
</dbReference>
<keyword evidence="4" id="KW-0443">Lipid metabolism</keyword>
<evidence type="ECO:0000313" key="11">
    <source>
        <dbReference type="EMBL" id="RLV59726.1"/>
    </source>
</evidence>
<dbReference type="PANTHER" id="PTHR11066:SF34">
    <property type="entry name" value="ACYL-COENZYME A THIOESTERASE 8"/>
    <property type="match status" value="1"/>
</dbReference>
<comment type="similarity">
    <text evidence="1">Belongs to the C/M/P thioester hydrolase family.</text>
</comment>
<reference evidence="11 12" key="1">
    <citation type="submission" date="2018-09" db="EMBL/GenBank/DDBJ databases">
        <title>Phylogeny of the Shewanellaceae, and recommendation for two new genera, Pseudoshewanella and Parashewanella.</title>
        <authorList>
            <person name="Wang G."/>
        </authorList>
    </citation>
    <scope>NUCLEOTIDE SEQUENCE [LARGE SCALE GENOMIC DNA]</scope>
    <source>
        <strain evidence="11 12">C51</strain>
    </source>
</reference>
<keyword evidence="3" id="KW-0378">Hydrolase</keyword>
<organism evidence="11 12">
    <name type="scientific">Parashewanella curva</name>
    <dbReference type="NCBI Taxonomy" id="2338552"/>
    <lineage>
        <taxon>Bacteria</taxon>
        <taxon>Pseudomonadati</taxon>
        <taxon>Pseudomonadota</taxon>
        <taxon>Gammaproteobacteria</taxon>
        <taxon>Alteromonadales</taxon>
        <taxon>Shewanellaceae</taxon>
        <taxon>Parashewanella</taxon>
    </lineage>
</organism>
<dbReference type="CDD" id="cd03444">
    <property type="entry name" value="Thioesterase_II_repeat1"/>
    <property type="match status" value="1"/>
</dbReference>
<dbReference type="InterPro" id="IPR025652">
    <property type="entry name" value="TesB_C"/>
</dbReference>
<gene>
    <name evidence="11" type="primary">tesB</name>
    <name evidence="11" type="ORF">D5018_10720</name>
</gene>
<dbReference type="Proteomes" id="UP000281474">
    <property type="component" value="Unassembled WGS sequence"/>
</dbReference>
<evidence type="ECO:0000256" key="1">
    <source>
        <dbReference type="ARBA" id="ARBA00006538"/>
    </source>
</evidence>
<evidence type="ECO:0000256" key="4">
    <source>
        <dbReference type="ARBA" id="ARBA00023098"/>
    </source>
</evidence>
<dbReference type="SUPFAM" id="SSF54637">
    <property type="entry name" value="Thioesterase/thiol ester dehydrase-isomerase"/>
    <property type="match status" value="2"/>
</dbReference>
<dbReference type="GO" id="GO:0005829">
    <property type="term" value="C:cytosol"/>
    <property type="evidence" value="ECO:0007669"/>
    <property type="project" value="TreeGrafter"/>
</dbReference>
<name>A0A3L8PWI7_9GAMM</name>
<dbReference type="EC" id="3.1.2.20" evidence="5"/>
<comment type="caution">
    <text evidence="11">The sequence shown here is derived from an EMBL/GenBank/DDBJ whole genome shotgun (WGS) entry which is preliminary data.</text>
</comment>
<dbReference type="NCBIfam" id="TIGR00189">
    <property type="entry name" value="tesB"/>
    <property type="match status" value="1"/>
</dbReference>
<dbReference type="EMBL" id="QZEI01000028">
    <property type="protein sequence ID" value="RLV59726.1"/>
    <property type="molecule type" value="Genomic_DNA"/>
</dbReference>
<dbReference type="AlphaFoldDB" id="A0A3L8PWI7"/>
<evidence type="ECO:0000259" key="10">
    <source>
        <dbReference type="Pfam" id="PF13622"/>
    </source>
</evidence>
<sequence length="289" mass="31838">MSNILDSLLSLLSLEQLDDNLFRGQPHDIGFGHLFGGHVMGQALNAAKQTVSNARSSHSLHAYFLRAGDPKKSIIYQVENLRDGGSFSARSVHAIQSGRPIFMMTCSFQSQESGLEHQISMPNVSGPEGVLNHQELAKSLAGSIPQSLLSTFTKPSPFEMRVVDPLNPINPEKSAPTKQVWIRANGQVPDDPRVHKYLLAYASDFNFLVTAAQPHGVSFLTPGMKMATIDHSMWFHHEINMNDWILFNIESPSSSGGRGFVKGHFYDSNGKLVASATQEGLMRISEKHK</sequence>
<protein>
    <recommendedName>
        <fullName evidence="7">Acyl-CoA thioesterase 2</fullName>
        <ecNumber evidence="5">3.1.2.20</ecNumber>
    </recommendedName>
    <alternativeName>
        <fullName evidence="8">Thioesterase II</fullName>
    </alternativeName>
</protein>
<dbReference type="OrthoDB" id="9781019at2"/>
<comment type="subunit">
    <text evidence="2">Homotetramer.</text>
</comment>
<dbReference type="InterPro" id="IPR049449">
    <property type="entry name" value="TesB_ACOT8-like_N"/>
</dbReference>
<evidence type="ECO:0000256" key="5">
    <source>
        <dbReference type="ARBA" id="ARBA00038894"/>
    </source>
</evidence>
<dbReference type="Pfam" id="PF13622">
    <property type="entry name" value="4HBT_3"/>
    <property type="match status" value="1"/>
</dbReference>
<evidence type="ECO:0000313" key="12">
    <source>
        <dbReference type="Proteomes" id="UP000281474"/>
    </source>
</evidence>
<evidence type="ECO:0000256" key="6">
    <source>
        <dbReference type="ARBA" id="ARBA00050943"/>
    </source>
</evidence>
<dbReference type="Pfam" id="PF02551">
    <property type="entry name" value="Acyl_CoA_thio"/>
    <property type="match status" value="1"/>
</dbReference>
<dbReference type="CDD" id="cd03445">
    <property type="entry name" value="Thioesterase_II_repeat2"/>
    <property type="match status" value="1"/>
</dbReference>
<feature type="domain" description="Acyl-CoA thioesterase-like N-terminal HotDog" evidence="10">
    <location>
        <begin position="31"/>
        <end position="109"/>
    </location>
</feature>
<proteinExistence type="inferred from homology"/>
<dbReference type="GO" id="GO:0006637">
    <property type="term" value="P:acyl-CoA metabolic process"/>
    <property type="evidence" value="ECO:0007669"/>
    <property type="project" value="InterPro"/>
</dbReference>
<dbReference type="InterPro" id="IPR003703">
    <property type="entry name" value="Acyl_CoA_thio"/>
</dbReference>
<accession>A0A3L8PWI7</accession>
<evidence type="ECO:0000256" key="3">
    <source>
        <dbReference type="ARBA" id="ARBA00022801"/>
    </source>
</evidence>
<comment type="catalytic activity">
    <reaction evidence="6">
        <text>a fatty acyl-CoA + H2O = a fatty acid + CoA + H(+)</text>
        <dbReference type="Rhea" id="RHEA:16781"/>
        <dbReference type="ChEBI" id="CHEBI:15377"/>
        <dbReference type="ChEBI" id="CHEBI:15378"/>
        <dbReference type="ChEBI" id="CHEBI:28868"/>
        <dbReference type="ChEBI" id="CHEBI:57287"/>
        <dbReference type="ChEBI" id="CHEBI:77636"/>
        <dbReference type="EC" id="3.1.2.20"/>
    </reaction>
    <physiologicalReaction direction="left-to-right" evidence="6">
        <dbReference type="Rhea" id="RHEA:16782"/>
    </physiologicalReaction>
</comment>
<dbReference type="Gene3D" id="2.40.160.210">
    <property type="entry name" value="Acyl-CoA thioesterase, double hotdog domain"/>
    <property type="match status" value="1"/>
</dbReference>
<keyword evidence="12" id="KW-1185">Reference proteome</keyword>